<evidence type="ECO:0000256" key="7">
    <source>
        <dbReference type="ARBA" id="ARBA00023065"/>
    </source>
</evidence>
<evidence type="ECO:0000256" key="5">
    <source>
        <dbReference type="ARBA" id="ARBA00022692"/>
    </source>
</evidence>
<sequence length="655" mass="73857">MVGLDLSKLIIFQSLNKIDGLTVACLGLRRQMMENNRQKHYLFFSSYCVELNYSLLVNSSNTNAHIHSIDIDYLCMLPGRICQQHKNNKTKPKHKSVALGFLVYGSEQFHYSFKEVHFHVKNFTNYFVQLGSQANQIKELIKNQMSSTLHDYEQEITDLMRKDSKLESKSRSALSEIGKMQHSLNESLNTLKVLSHFNEDKNLYTGLMNQIDMIEQTRWAIMIGVVTINMLLISLLILGLIRNSKGSLCFFAFAGVLSLISIWILNSLYLGITVFFADYCTSPDQYILTVANRNNTKTMVQYFTSCSSGQIRSQNLNKQNLLLHLPFAIEFNKIVAKVRTANTLYKDNFINLYGKIKNNFIYNHNFSETAILIEGLIDRIRASINCDQTSLSYREAVNALCTNSILGLAIVVMSGLVFGFVMPILICVIPQIWRRMHTKELFEYHNSNASGHMLSEEIHPFISSSTATAQIRTNISAARQFNESPNFQRLAANSSSTNANLTNTLNRNRYNTASRSNYAAASTLGSNSNPYSQTLKMTNRLHNDYMLNSDPYSVLNNQTQVNLGLASAPSQSNSNGNYGNFTLNNSNYGGPNQMMQNNHYNSNTLKTNAINVPILLYPNTNYSSRTLSLANGRKYDANGNSGLYAVISTPIKIVK</sequence>
<dbReference type="InterPro" id="IPR006990">
    <property type="entry name" value="Tweety"/>
</dbReference>
<dbReference type="STRING" id="10195.A0A3M7QQS2"/>
<protein>
    <recommendedName>
        <fullName evidence="13">Protein tweety homolog</fullName>
    </recommendedName>
</protein>
<keyword evidence="8 13" id="KW-0472">Membrane</keyword>
<evidence type="ECO:0000256" key="4">
    <source>
        <dbReference type="ARBA" id="ARBA00022475"/>
    </source>
</evidence>
<dbReference type="AlphaFoldDB" id="A0A3M7QQS2"/>
<evidence type="ECO:0000256" key="10">
    <source>
        <dbReference type="ARBA" id="ARBA00023180"/>
    </source>
</evidence>
<keyword evidence="16" id="KW-1185">Reference proteome</keyword>
<evidence type="ECO:0000256" key="1">
    <source>
        <dbReference type="ARBA" id="ARBA00004651"/>
    </source>
</evidence>
<dbReference type="OrthoDB" id="187568at2759"/>
<comment type="function">
    <text evidence="13">Probable chloride channel.</text>
</comment>
<evidence type="ECO:0000256" key="9">
    <source>
        <dbReference type="ARBA" id="ARBA00023173"/>
    </source>
</evidence>
<dbReference type="PANTHER" id="PTHR12424:SF8">
    <property type="entry name" value="PROTEIN TWEETY"/>
    <property type="match status" value="1"/>
</dbReference>
<evidence type="ECO:0000313" key="16">
    <source>
        <dbReference type="Proteomes" id="UP000276133"/>
    </source>
</evidence>
<keyword evidence="4" id="KW-1003">Cell membrane</keyword>
<dbReference type="GO" id="GO:0005886">
    <property type="term" value="C:plasma membrane"/>
    <property type="evidence" value="ECO:0007669"/>
    <property type="project" value="UniProtKB-SubCell"/>
</dbReference>
<evidence type="ECO:0000313" key="15">
    <source>
        <dbReference type="EMBL" id="RNA13424.1"/>
    </source>
</evidence>
<keyword evidence="9 13" id="KW-0869">Chloride channel</keyword>
<keyword evidence="14" id="KW-0175">Coiled coil</keyword>
<dbReference type="Pfam" id="PF04906">
    <property type="entry name" value="Tweety"/>
    <property type="match status" value="1"/>
</dbReference>
<organism evidence="15 16">
    <name type="scientific">Brachionus plicatilis</name>
    <name type="common">Marine rotifer</name>
    <name type="synonym">Brachionus muelleri</name>
    <dbReference type="NCBI Taxonomy" id="10195"/>
    <lineage>
        <taxon>Eukaryota</taxon>
        <taxon>Metazoa</taxon>
        <taxon>Spiralia</taxon>
        <taxon>Gnathifera</taxon>
        <taxon>Rotifera</taxon>
        <taxon>Eurotatoria</taxon>
        <taxon>Monogononta</taxon>
        <taxon>Pseudotrocha</taxon>
        <taxon>Ploima</taxon>
        <taxon>Brachionidae</taxon>
        <taxon>Brachionus</taxon>
    </lineage>
</organism>
<evidence type="ECO:0000256" key="3">
    <source>
        <dbReference type="ARBA" id="ARBA00022448"/>
    </source>
</evidence>
<evidence type="ECO:0000256" key="6">
    <source>
        <dbReference type="ARBA" id="ARBA00022989"/>
    </source>
</evidence>
<proteinExistence type="inferred from homology"/>
<dbReference type="GO" id="GO:0005229">
    <property type="term" value="F:intracellularly calcium-gated chloride channel activity"/>
    <property type="evidence" value="ECO:0007669"/>
    <property type="project" value="TreeGrafter"/>
</dbReference>
<accession>A0A3M7QQS2</accession>
<comment type="similarity">
    <text evidence="2 13">Belongs to the tweety family.</text>
</comment>
<evidence type="ECO:0000256" key="8">
    <source>
        <dbReference type="ARBA" id="ARBA00023136"/>
    </source>
</evidence>
<evidence type="ECO:0000256" key="13">
    <source>
        <dbReference type="RuleBase" id="RU361114"/>
    </source>
</evidence>
<comment type="subcellular location">
    <subcellularLocation>
        <location evidence="1">Cell membrane</location>
        <topology evidence="1">Multi-pass membrane protein</topology>
    </subcellularLocation>
</comment>
<gene>
    <name evidence="15" type="ORF">BpHYR1_038962</name>
</gene>
<keyword evidence="10" id="KW-0325">Glycoprotein</keyword>
<keyword evidence="7 13" id="KW-0406">Ion transport</keyword>
<evidence type="ECO:0000256" key="11">
    <source>
        <dbReference type="ARBA" id="ARBA00023214"/>
    </source>
</evidence>
<keyword evidence="6 13" id="KW-1133">Transmembrane helix</keyword>
<feature type="transmembrane region" description="Helical" evidence="13">
    <location>
        <begin position="405"/>
        <end position="429"/>
    </location>
</feature>
<dbReference type="EMBL" id="REGN01005424">
    <property type="protein sequence ID" value="RNA13424.1"/>
    <property type="molecule type" value="Genomic_DNA"/>
</dbReference>
<feature type="transmembrane region" description="Helical" evidence="13">
    <location>
        <begin position="219"/>
        <end position="241"/>
    </location>
</feature>
<evidence type="ECO:0000256" key="14">
    <source>
        <dbReference type="SAM" id="Coils"/>
    </source>
</evidence>
<keyword evidence="3 13" id="KW-0813">Transport</keyword>
<dbReference type="GO" id="GO:0072320">
    <property type="term" value="F:volume-sensitive chloride channel activity"/>
    <property type="evidence" value="ECO:0007669"/>
    <property type="project" value="TreeGrafter"/>
</dbReference>
<evidence type="ECO:0000256" key="12">
    <source>
        <dbReference type="ARBA" id="ARBA00023303"/>
    </source>
</evidence>
<dbReference type="GO" id="GO:0034707">
    <property type="term" value="C:chloride channel complex"/>
    <property type="evidence" value="ECO:0007669"/>
    <property type="project" value="UniProtKB-UniRule"/>
</dbReference>
<keyword evidence="5 13" id="KW-0812">Transmembrane</keyword>
<dbReference type="PANTHER" id="PTHR12424">
    <property type="entry name" value="TWEETY-RELATED"/>
    <property type="match status" value="1"/>
</dbReference>
<evidence type="ECO:0000256" key="2">
    <source>
        <dbReference type="ARBA" id="ARBA00009849"/>
    </source>
</evidence>
<keyword evidence="12 13" id="KW-0407">Ion channel</keyword>
<feature type="coiled-coil region" evidence="14">
    <location>
        <begin position="142"/>
        <end position="169"/>
    </location>
</feature>
<comment type="caution">
    <text evidence="13">Lacks conserved residue(s) required for the propagation of feature annotation.</text>
</comment>
<reference evidence="15 16" key="1">
    <citation type="journal article" date="2018" name="Sci. Rep.">
        <title>Genomic signatures of local adaptation to the degree of environmental predictability in rotifers.</title>
        <authorList>
            <person name="Franch-Gras L."/>
            <person name="Hahn C."/>
            <person name="Garcia-Roger E.M."/>
            <person name="Carmona M.J."/>
            <person name="Serra M."/>
            <person name="Gomez A."/>
        </authorList>
    </citation>
    <scope>NUCLEOTIDE SEQUENCE [LARGE SCALE GENOMIC DNA]</scope>
    <source>
        <strain evidence="15">HYR1</strain>
    </source>
</reference>
<comment type="caution">
    <text evidence="15">The sequence shown here is derived from an EMBL/GenBank/DDBJ whole genome shotgun (WGS) entry which is preliminary data.</text>
</comment>
<dbReference type="Proteomes" id="UP000276133">
    <property type="component" value="Unassembled WGS sequence"/>
</dbReference>
<feature type="transmembrane region" description="Helical" evidence="13">
    <location>
        <begin position="248"/>
        <end position="277"/>
    </location>
</feature>
<keyword evidence="11 13" id="KW-0868">Chloride</keyword>
<name>A0A3M7QQS2_BRAPC</name>